<dbReference type="AlphaFoldDB" id="A0A9E7DIJ9"/>
<dbReference type="KEGG" id="fms:M1R53_06165"/>
<dbReference type="PIRSF" id="PIRSF037263">
    <property type="entry name" value="DUF951_bac"/>
    <property type="match status" value="1"/>
</dbReference>
<sequence>MLEYRLDDIVKMKKSHPCGSDEFKIISVDVGIRLKCIKCERVLDFSKKDFEKYVRKIFKDGKFISIR</sequence>
<dbReference type="RefSeq" id="WP_249242374.1">
    <property type="nucleotide sequence ID" value="NZ_CP096649.1"/>
</dbReference>
<dbReference type="PANTHER" id="PTHR38455">
    <property type="entry name" value="HYPOTHETICAL CYTOSOLIC PROTEIN"/>
    <property type="match status" value="1"/>
</dbReference>
<evidence type="ECO:0000313" key="1">
    <source>
        <dbReference type="EMBL" id="UQK58818.1"/>
    </source>
</evidence>
<reference evidence="1" key="1">
    <citation type="submission" date="2022-04" db="EMBL/GenBank/DDBJ databases">
        <title>Complete genome sequences of Ezakiella coagulans and Fenollaria massiliensis.</title>
        <authorList>
            <person name="France M.T."/>
            <person name="Clifford J."/>
            <person name="Narina S."/>
            <person name="Rutt L."/>
            <person name="Ravel J."/>
        </authorList>
    </citation>
    <scope>NUCLEOTIDE SEQUENCE</scope>
    <source>
        <strain evidence="1">C0061C2</strain>
    </source>
</reference>
<accession>A0A9E7DIJ9</accession>
<name>A0A9E7DIJ9_9FIRM</name>
<evidence type="ECO:0000313" key="2">
    <source>
        <dbReference type="Proteomes" id="UP000831151"/>
    </source>
</evidence>
<dbReference type="PANTHER" id="PTHR38455:SF1">
    <property type="entry name" value="DUF951 DOMAIN-CONTAINING PROTEIN"/>
    <property type="match status" value="1"/>
</dbReference>
<dbReference type="Proteomes" id="UP000831151">
    <property type="component" value="Chromosome"/>
</dbReference>
<organism evidence="1 2">
    <name type="scientific">Fenollaria massiliensis</name>
    <dbReference type="NCBI Taxonomy" id="938288"/>
    <lineage>
        <taxon>Bacteria</taxon>
        <taxon>Bacillati</taxon>
        <taxon>Bacillota</taxon>
        <taxon>Clostridia</taxon>
        <taxon>Eubacteriales</taxon>
        <taxon>Fenollaria</taxon>
    </lineage>
</organism>
<dbReference type="InterPro" id="IPR009296">
    <property type="entry name" value="DUF951"/>
</dbReference>
<proteinExistence type="predicted"/>
<gene>
    <name evidence="1" type="ORF">M1R53_06165</name>
</gene>
<protein>
    <submittedName>
        <fullName evidence="1">DUF951 domain-containing protein</fullName>
    </submittedName>
</protein>
<dbReference type="Pfam" id="PF06107">
    <property type="entry name" value="DUF951"/>
    <property type="match status" value="1"/>
</dbReference>
<keyword evidence="2" id="KW-1185">Reference proteome</keyword>
<dbReference type="EMBL" id="CP096649">
    <property type="protein sequence ID" value="UQK58818.1"/>
    <property type="molecule type" value="Genomic_DNA"/>
</dbReference>